<evidence type="ECO:0000313" key="3">
    <source>
        <dbReference type="RefSeq" id="XP_004514912.1"/>
    </source>
</evidence>
<evidence type="ECO:0000313" key="2">
    <source>
        <dbReference type="Proteomes" id="UP000087171"/>
    </source>
</evidence>
<keyword evidence="2" id="KW-1185">Reference proteome</keyword>
<sequence>MARVKQTARRPSISSKSISLDSSSTSSGRTLSPSPPPPPSPLAKRVSIPTHKVLAKDKGKVVAINQEPSKKRKAPQLEKLMGDAMKGATQKKKKPSSPPKKVQPSKEKQVEVWTRAPSTADQAQPSADQAQANAQPPAQSETSSEIMTKLLEFMKIQVAHNERVEASLRKLQSTLNSVVQDVDAIQEHLGLKMSFEDIAEIGRQSTEDPNPVNLDGSDPPGEETPAEVNTAVSPSPAGDNEDQP</sequence>
<proteinExistence type="predicted"/>
<dbReference type="RefSeq" id="XP_004514912.1">
    <property type="nucleotide sequence ID" value="XM_004514855.1"/>
</dbReference>
<feature type="compositionally biased region" description="Low complexity" evidence="1">
    <location>
        <begin position="120"/>
        <end position="140"/>
    </location>
</feature>
<dbReference type="PaxDb" id="3827-XP_004514912.1"/>
<feature type="region of interest" description="Disordered" evidence="1">
    <location>
        <begin position="200"/>
        <end position="244"/>
    </location>
</feature>
<dbReference type="AlphaFoldDB" id="A0A1S2Z4F9"/>
<feature type="compositionally biased region" description="Low complexity" evidence="1">
    <location>
        <begin position="10"/>
        <end position="32"/>
    </location>
</feature>
<reference evidence="3" key="1">
    <citation type="submission" date="2025-08" db="UniProtKB">
        <authorList>
            <consortium name="RefSeq"/>
        </authorList>
    </citation>
    <scope>IDENTIFICATION</scope>
    <source>
        <tissue evidence="3">Etiolated seedlings</tissue>
    </source>
</reference>
<feature type="region of interest" description="Disordered" evidence="1">
    <location>
        <begin position="1"/>
        <end position="146"/>
    </location>
</feature>
<name>A0A1S2Z4F9_CICAR</name>
<gene>
    <name evidence="3" type="primary">LOC101511858</name>
</gene>
<protein>
    <submittedName>
        <fullName evidence="3">Protein ENL-like</fullName>
    </submittedName>
</protein>
<evidence type="ECO:0000256" key="1">
    <source>
        <dbReference type="SAM" id="MobiDB-lite"/>
    </source>
</evidence>
<organism evidence="2 3">
    <name type="scientific">Cicer arietinum</name>
    <name type="common">Chickpea</name>
    <name type="synonym">Garbanzo</name>
    <dbReference type="NCBI Taxonomy" id="3827"/>
    <lineage>
        <taxon>Eukaryota</taxon>
        <taxon>Viridiplantae</taxon>
        <taxon>Streptophyta</taxon>
        <taxon>Embryophyta</taxon>
        <taxon>Tracheophyta</taxon>
        <taxon>Spermatophyta</taxon>
        <taxon>Magnoliopsida</taxon>
        <taxon>eudicotyledons</taxon>
        <taxon>Gunneridae</taxon>
        <taxon>Pentapetalae</taxon>
        <taxon>rosids</taxon>
        <taxon>fabids</taxon>
        <taxon>Fabales</taxon>
        <taxon>Fabaceae</taxon>
        <taxon>Papilionoideae</taxon>
        <taxon>50 kb inversion clade</taxon>
        <taxon>NPAAA clade</taxon>
        <taxon>Hologalegina</taxon>
        <taxon>IRL clade</taxon>
        <taxon>Cicereae</taxon>
        <taxon>Cicer</taxon>
    </lineage>
</organism>
<accession>A0A1S2Z4F9</accession>
<dbReference type="Proteomes" id="UP000087171">
    <property type="component" value="Unplaced"/>
</dbReference>